<comment type="caution">
    <text evidence="1">The sequence shown here is derived from an EMBL/GenBank/DDBJ whole genome shotgun (WGS) entry which is preliminary data.</text>
</comment>
<reference evidence="1 2" key="1">
    <citation type="submission" date="2018-04" db="EMBL/GenBank/DDBJ databases">
        <title>Chitinophaga fuyangensis sp. nov., isolated from soil in a chemical factory.</title>
        <authorList>
            <person name="Chen K."/>
        </authorList>
    </citation>
    <scope>NUCLEOTIDE SEQUENCE [LARGE SCALE GENOMIC DNA]</scope>
    <source>
        <strain evidence="1 2">LY-1</strain>
    </source>
</reference>
<proteinExistence type="predicted"/>
<protein>
    <submittedName>
        <fullName evidence="1">Uncharacterized protein</fullName>
    </submittedName>
</protein>
<dbReference type="Pfam" id="PF20131">
    <property type="entry name" value="MC3"/>
    <property type="match status" value="1"/>
</dbReference>
<keyword evidence="2" id="KW-1185">Reference proteome</keyword>
<dbReference type="RefSeq" id="WP_108687338.1">
    <property type="nucleotide sequence ID" value="NZ_QCYK01000002.1"/>
</dbReference>
<evidence type="ECO:0000313" key="1">
    <source>
        <dbReference type="EMBL" id="PUZ25498.1"/>
    </source>
</evidence>
<dbReference type="OrthoDB" id="6883568at2"/>
<gene>
    <name evidence="1" type="ORF">DCC81_14535</name>
</gene>
<accession>A0A2T7BGT8</accession>
<dbReference type="Proteomes" id="UP000244450">
    <property type="component" value="Unassembled WGS sequence"/>
</dbReference>
<organism evidence="1 2">
    <name type="scientific">Chitinophaga parva</name>
    <dbReference type="NCBI Taxonomy" id="2169414"/>
    <lineage>
        <taxon>Bacteria</taxon>
        <taxon>Pseudomonadati</taxon>
        <taxon>Bacteroidota</taxon>
        <taxon>Chitinophagia</taxon>
        <taxon>Chitinophagales</taxon>
        <taxon>Chitinophagaceae</taxon>
        <taxon>Chitinophaga</taxon>
    </lineage>
</organism>
<dbReference type="EMBL" id="QCYK01000002">
    <property type="protein sequence ID" value="PUZ25498.1"/>
    <property type="molecule type" value="Genomic_DNA"/>
</dbReference>
<dbReference type="InterPro" id="IPR045390">
    <property type="entry name" value="ABC-3C_MC3"/>
</dbReference>
<name>A0A2T7BGT8_9BACT</name>
<sequence>MNSIDVFSETNPAFCSLVLLSFCEGYELAAETTVPFPLLILPIPIILSGDLLKTFDGTNVKTGFFSWIKNNPVILIKMTERIEDSQDFIKPAIEFAVSKSVIGFTPYGEVKTHRENVLNYSNANGASQYFKLANRLGHWLGEIKSVKTIYNHLGIHV</sequence>
<evidence type="ECO:0000313" key="2">
    <source>
        <dbReference type="Proteomes" id="UP000244450"/>
    </source>
</evidence>
<dbReference type="AlphaFoldDB" id="A0A2T7BGT8"/>